<dbReference type="InterPro" id="IPR019845">
    <property type="entry name" value="Squalene/phytoene_synthase_CS"/>
</dbReference>
<name>A0A2M9G783_9PROT</name>
<dbReference type="EMBL" id="PHIG01000004">
    <property type="protein sequence ID" value="PJK31561.1"/>
    <property type="molecule type" value="Genomic_DNA"/>
</dbReference>
<reference evidence="2 3" key="1">
    <citation type="submission" date="2017-11" db="EMBL/GenBank/DDBJ databases">
        <title>Draft genome sequence of Rhizobiales bacterium SY3-13.</title>
        <authorList>
            <person name="Sun C."/>
        </authorList>
    </citation>
    <scope>NUCLEOTIDE SEQUENCE [LARGE SCALE GENOMIC DNA]</scope>
    <source>
        <strain evidence="2 3">SY3-13</strain>
    </source>
</reference>
<sequence length="284" mass="31971">MNEEELRAAQAHAERIVKASGTSFGLGMRVLPEAERRAMYAVYAFCREIDDIADEPGEEQAKRDALDEWRREIDALYQGHPTRPTAQALLPAVDAYELPHGEFVELIEGMVMDVDMDFRRRTWLDHDGLHLYCRRVAGAVGLLSVRIFGEPDATQFALAMGDALQLTNILRDIGEDAAEGRLYLPIEMIREQGITAEEPSEIVRDPRLKPVCEAIAGEAKQRFRDADELLARHDRRKLKPALIMGSVYRGYLERLETRGFGDPAAPVRLSKFAKAGRALRAWLG</sequence>
<dbReference type="PROSITE" id="PS01045">
    <property type="entry name" value="SQUALEN_PHYTOEN_SYN_2"/>
    <property type="match status" value="1"/>
</dbReference>
<dbReference type="InterPro" id="IPR017828">
    <property type="entry name" value="SQ_synth_HpnD-like"/>
</dbReference>
<evidence type="ECO:0000256" key="1">
    <source>
        <dbReference type="ARBA" id="ARBA00022679"/>
    </source>
</evidence>
<dbReference type="GO" id="GO:0016117">
    <property type="term" value="P:carotenoid biosynthetic process"/>
    <property type="evidence" value="ECO:0007669"/>
    <property type="project" value="InterPro"/>
</dbReference>
<keyword evidence="1" id="KW-0808">Transferase</keyword>
<dbReference type="InterPro" id="IPR002060">
    <property type="entry name" value="Squ/phyt_synthse"/>
</dbReference>
<dbReference type="Proteomes" id="UP000229498">
    <property type="component" value="Unassembled WGS sequence"/>
</dbReference>
<dbReference type="GO" id="GO:0051996">
    <property type="term" value="F:squalene synthase [NAD(P)H] activity"/>
    <property type="evidence" value="ECO:0007669"/>
    <property type="project" value="InterPro"/>
</dbReference>
<keyword evidence="3" id="KW-1185">Reference proteome</keyword>
<accession>A0A2M9G783</accession>
<dbReference type="CDD" id="cd00683">
    <property type="entry name" value="Trans_IPPS_HH"/>
    <property type="match status" value="1"/>
</dbReference>
<gene>
    <name evidence="2" type="primary">hpnD</name>
    <name evidence="2" type="ORF">CVT23_00440</name>
</gene>
<dbReference type="InterPro" id="IPR044843">
    <property type="entry name" value="Trans_IPPS_bact-type"/>
</dbReference>
<dbReference type="NCBIfam" id="TIGR03465">
    <property type="entry name" value="HpnD"/>
    <property type="match status" value="1"/>
</dbReference>
<dbReference type="SFLD" id="SFLDG01212">
    <property type="entry name" value="Phytoene_synthase_like"/>
    <property type="match status" value="1"/>
</dbReference>
<dbReference type="PANTHER" id="PTHR31480">
    <property type="entry name" value="BIFUNCTIONAL LYCOPENE CYCLASE/PHYTOENE SYNTHASE"/>
    <property type="match status" value="1"/>
</dbReference>
<evidence type="ECO:0000313" key="3">
    <source>
        <dbReference type="Proteomes" id="UP000229498"/>
    </source>
</evidence>
<dbReference type="PROSITE" id="PS01044">
    <property type="entry name" value="SQUALEN_PHYTOEN_SYN_1"/>
    <property type="match status" value="1"/>
</dbReference>
<dbReference type="InterPro" id="IPR008949">
    <property type="entry name" value="Isoprenoid_synthase_dom_sf"/>
</dbReference>
<dbReference type="GO" id="GO:0004311">
    <property type="term" value="F:geranylgeranyl diphosphate synthase activity"/>
    <property type="evidence" value="ECO:0007669"/>
    <property type="project" value="InterPro"/>
</dbReference>
<dbReference type="RefSeq" id="WP_109794387.1">
    <property type="nucleotide sequence ID" value="NZ_PHIG01000004.1"/>
</dbReference>
<dbReference type="OrthoDB" id="9807580at2"/>
<comment type="caution">
    <text evidence="2">The sequence shown here is derived from an EMBL/GenBank/DDBJ whole genome shotgun (WGS) entry which is preliminary data.</text>
</comment>
<dbReference type="SFLD" id="SFLDS00005">
    <property type="entry name" value="Isoprenoid_Synthase_Type_I"/>
    <property type="match status" value="1"/>
</dbReference>
<dbReference type="SFLD" id="SFLDG01018">
    <property type="entry name" value="Squalene/Phytoene_Synthase_Lik"/>
    <property type="match status" value="1"/>
</dbReference>
<dbReference type="Gene3D" id="1.10.600.10">
    <property type="entry name" value="Farnesyl Diphosphate Synthase"/>
    <property type="match status" value="1"/>
</dbReference>
<dbReference type="Pfam" id="PF00494">
    <property type="entry name" value="SQS_PSY"/>
    <property type="match status" value="1"/>
</dbReference>
<dbReference type="SUPFAM" id="SSF48576">
    <property type="entry name" value="Terpenoid synthases"/>
    <property type="match status" value="1"/>
</dbReference>
<dbReference type="InterPro" id="IPR033904">
    <property type="entry name" value="Trans_IPPS_HH"/>
</dbReference>
<proteinExistence type="predicted"/>
<dbReference type="AlphaFoldDB" id="A0A2M9G783"/>
<organism evidence="2 3">
    <name type="scientific">Minwuia thermotolerans</name>
    <dbReference type="NCBI Taxonomy" id="2056226"/>
    <lineage>
        <taxon>Bacteria</taxon>
        <taxon>Pseudomonadati</taxon>
        <taxon>Pseudomonadota</taxon>
        <taxon>Alphaproteobacteria</taxon>
        <taxon>Minwuiales</taxon>
        <taxon>Minwuiaceae</taxon>
        <taxon>Minwuia</taxon>
    </lineage>
</organism>
<evidence type="ECO:0000313" key="2">
    <source>
        <dbReference type="EMBL" id="PJK31561.1"/>
    </source>
</evidence>
<protein>
    <submittedName>
        <fullName evidence="2">Squalene synthase HpnD</fullName>
    </submittedName>
</protein>